<keyword evidence="1" id="KW-1133">Transmembrane helix</keyword>
<sequence length="44" mass="4500">MSRADVLDVLTILSAVGAVAVWAVTGSVETQAVGWALIALFQGL</sequence>
<keyword evidence="3" id="KW-1185">Reference proteome</keyword>
<dbReference type="Proteomes" id="UP001241023">
    <property type="component" value="Segment"/>
</dbReference>
<proteinExistence type="predicted"/>
<accession>A0AAF0GH08</accession>
<reference evidence="2 3" key="1">
    <citation type="submission" date="2023-03" db="EMBL/GenBank/DDBJ databases">
        <authorList>
            <person name="Jones P.T."/>
            <person name="Zarakotas T.R."/>
            <person name="Pitt R.A."/>
            <person name="Hinrichsen E.D."/>
            <person name="Woods I.A."/>
            <person name="Gubitose M.G."/>
            <person name="Lord C.E."/>
            <person name="Wilkes B.M."/>
            <person name="Diggins A.E."/>
            <person name="Parsons M.T."/>
            <person name="Kearns B.S."/>
            <person name="Garlena R.A."/>
            <person name="Russell D.A."/>
            <person name="Jacobs-Sera D."/>
            <person name="Hatfull G.F."/>
        </authorList>
    </citation>
    <scope>NUCLEOTIDE SEQUENCE [LARGE SCALE GENOMIC DNA]</scope>
</reference>
<organism evidence="2 3">
    <name type="scientific">Arthrobacter phage MaGuCo</name>
    <dbReference type="NCBI Taxonomy" id="3038363"/>
    <lineage>
        <taxon>Viruses</taxon>
        <taxon>Duplodnaviria</taxon>
        <taxon>Heunggongvirae</taxon>
        <taxon>Uroviricota</taxon>
        <taxon>Caudoviricetes</taxon>
        <taxon>Casidaviridae</taxon>
        <taxon>Liebevirus</taxon>
        <taxon>Liebevirus maguco</taxon>
    </lineage>
</organism>
<gene>
    <name evidence="2" type="primary">32</name>
    <name evidence="2" type="ORF">SEA_MAGUCO_32</name>
</gene>
<protein>
    <submittedName>
        <fullName evidence="2">Membrane protein</fullName>
    </submittedName>
</protein>
<evidence type="ECO:0000313" key="3">
    <source>
        <dbReference type="Proteomes" id="UP001241023"/>
    </source>
</evidence>
<dbReference type="EMBL" id="OQ709203">
    <property type="protein sequence ID" value="WGH20324.1"/>
    <property type="molecule type" value="Genomic_DNA"/>
</dbReference>
<evidence type="ECO:0000256" key="1">
    <source>
        <dbReference type="SAM" id="Phobius"/>
    </source>
</evidence>
<keyword evidence="1" id="KW-0812">Transmembrane</keyword>
<keyword evidence="1" id="KW-0472">Membrane</keyword>
<name>A0AAF0GH08_9CAUD</name>
<feature type="transmembrane region" description="Helical" evidence="1">
    <location>
        <begin position="7"/>
        <end position="25"/>
    </location>
</feature>
<evidence type="ECO:0000313" key="2">
    <source>
        <dbReference type="EMBL" id="WGH20324.1"/>
    </source>
</evidence>